<feature type="transmembrane region" description="Helical" evidence="1">
    <location>
        <begin position="78"/>
        <end position="103"/>
    </location>
</feature>
<dbReference type="EMBL" id="CP114413">
    <property type="protein sequence ID" value="WAZ23043.1"/>
    <property type="molecule type" value="Genomic_DNA"/>
</dbReference>
<protein>
    <recommendedName>
        <fullName evidence="4">Integral membrane protein</fullName>
    </recommendedName>
</protein>
<dbReference type="Proteomes" id="UP001164439">
    <property type="component" value="Chromosome"/>
</dbReference>
<gene>
    <name evidence="2" type="ORF">STRCI_004358</name>
</gene>
<dbReference type="NCBIfam" id="NF046119">
    <property type="entry name" value="memb_SCO4225"/>
    <property type="match status" value="1"/>
</dbReference>
<organism evidence="2 3">
    <name type="scientific">Streptomyces cinnabarinus</name>
    <dbReference type="NCBI Taxonomy" id="67287"/>
    <lineage>
        <taxon>Bacteria</taxon>
        <taxon>Bacillati</taxon>
        <taxon>Actinomycetota</taxon>
        <taxon>Actinomycetes</taxon>
        <taxon>Kitasatosporales</taxon>
        <taxon>Streptomycetaceae</taxon>
        <taxon>Streptomyces</taxon>
    </lineage>
</organism>
<evidence type="ECO:0000256" key="1">
    <source>
        <dbReference type="SAM" id="Phobius"/>
    </source>
</evidence>
<keyword evidence="1" id="KW-0472">Membrane</keyword>
<keyword evidence="1" id="KW-0812">Transmembrane</keyword>
<reference evidence="2" key="1">
    <citation type="submission" date="2022-12" db="EMBL/GenBank/DDBJ databases">
        <authorList>
            <person name="Ruckert C."/>
            <person name="Busche T."/>
            <person name="Kalinowski J."/>
            <person name="Wittmann C."/>
        </authorList>
    </citation>
    <scope>NUCLEOTIDE SEQUENCE</scope>
    <source>
        <strain evidence="2">DSM 40467</strain>
    </source>
</reference>
<dbReference type="Pfam" id="PF25637">
    <property type="entry name" value="DUF7942"/>
    <property type="match status" value="1"/>
</dbReference>
<feature type="transmembrane region" description="Helical" evidence="1">
    <location>
        <begin position="49"/>
        <end position="72"/>
    </location>
</feature>
<dbReference type="RefSeq" id="WP_269660628.1">
    <property type="nucleotide sequence ID" value="NZ_CP114413.1"/>
</dbReference>
<name>A0ABY7KHI1_9ACTN</name>
<dbReference type="InterPro" id="IPR057702">
    <property type="entry name" value="DUF7942"/>
</dbReference>
<keyword evidence="1" id="KW-1133">Transmembrane helix</keyword>
<sequence length="116" mass="12161">MERSARPRRSLRALLAPATDNWLSRGYLAAVTASIGFFLYAVHLSPDPGFAAIWPMITTAPFGMAALLLAAPLPGAEWLSSVVFTVGAAAAGLVNATLLGLLVRRLGTPQPRPAAH</sequence>
<feature type="transmembrane region" description="Helical" evidence="1">
    <location>
        <begin position="22"/>
        <end position="42"/>
    </location>
</feature>
<evidence type="ECO:0000313" key="2">
    <source>
        <dbReference type="EMBL" id="WAZ23043.1"/>
    </source>
</evidence>
<evidence type="ECO:0000313" key="3">
    <source>
        <dbReference type="Proteomes" id="UP001164439"/>
    </source>
</evidence>
<evidence type="ECO:0008006" key="4">
    <source>
        <dbReference type="Google" id="ProtNLM"/>
    </source>
</evidence>
<keyword evidence="3" id="KW-1185">Reference proteome</keyword>
<proteinExistence type="predicted"/>
<accession>A0ABY7KHI1</accession>